<dbReference type="Proteomes" id="UP001498771">
    <property type="component" value="Unassembled WGS sequence"/>
</dbReference>
<evidence type="ECO:0000256" key="2">
    <source>
        <dbReference type="SAM" id="MobiDB-lite"/>
    </source>
</evidence>
<name>A0ABR1F4E8_9ASCO</name>
<proteinExistence type="predicted"/>
<sequence>MSVGVSLPPPPSDLALSKSTYSAMMSPSPVVDSLAASATDSALSEKNINKRPSADYSANASKRVKQRAATSPGPSDSRDLDASSERVTSREKNKASPPPPTSRKRRSSKAQTPSDDSSQSSSSTPKISIVFKQNGVDGAEDSSPAAASSKKAAGTTTAAASRKRNQAATKPPTKAKTASKKASAKSAKGEKATKADKKKVQTKLTRKKKGGVVIASAANGSAKKAKRQTKLRTKVPPLEVVEPPEFNPIITDLDENELQLRLFIREYVLRFEKHCGLTLKHLNIIDDVTGPWTDMTFKTVIVAVLRIIYSDNYPVVDGDLLKNAIKEVEKTASHNEYIWELVIEILANRKGAVLDQLADEDESADDKTAPPTRASSVESTDNLDDTNDTNDNDSGSDLSSIPSSPSADRDSVFKTATPYLEKLNYISELIKLSLTGSYIRETIDIDNESLRRKTASITAELKAMSERHASELAAVRQTLKEAPKARKEEWEQRCEAVKARCDKEMNAMKEDLFRRKRKLCLRNMPIGMDIYGNQYWLFSDRMKSRVSWGTWIMCCKASELPSPTGTILFPKKSDPKKPAEQTKSAADATDAEQMHIDHAAAAADDDDAMSTSSELSDTLLGNNNNWFAIETREDAAQLTKWIKYASELTFRSEEKAAAKRRADAKKKVKTEEKPADDAAESSDSDDSDKEQLAKPILYDDFLDGLYSDKGGPPGLISPKKRAPRNELATKESIDALVQELQQIAAFMPSKDGQKWRR</sequence>
<feature type="compositionally biased region" description="Low complexity" evidence="2">
    <location>
        <begin position="392"/>
        <end position="406"/>
    </location>
</feature>
<feature type="compositionally biased region" description="Basic and acidic residues" evidence="2">
    <location>
        <begin position="571"/>
        <end position="580"/>
    </location>
</feature>
<organism evidence="3 4">
    <name type="scientific">Myxozyma melibiosi</name>
    <dbReference type="NCBI Taxonomy" id="54550"/>
    <lineage>
        <taxon>Eukaryota</taxon>
        <taxon>Fungi</taxon>
        <taxon>Dikarya</taxon>
        <taxon>Ascomycota</taxon>
        <taxon>Saccharomycotina</taxon>
        <taxon>Lipomycetes</taxon>
        <taxon>Lipomycetales</taxon>
        <taxon>Lipomycetaceae</taxon>
        <taxon>Myxozyma</taxon>
    </lineage>
</organism>
<gene>
    <name evidence="3" type="ORF">BZA70DRAFT_279785</name>
</gene>
<feature type="region of interest" description="Disordered" evidence="2">
    <location>
        <begin position="661"/>
        <end position="692"/>
    </location>
</feature>
<comment type="caution">
    <text evidence="3">The sequence shown here is derived from an EMBL/GenBank/DDBJ whole genome shotgun (WGS) entry which is preliminary data.</text>
</comment>
<keyword evidence="1" id="KW-0175">Coiled coil</keyword>
<feature type="compositionally biased region" description="Low complexity" evidence="2">
    <location>
        <begin position="109"/>
        <end position="125"/>
    </location>
</feature>
<feature type="compositionally biased region" description="Basic and acidic residues" evidence="2">
    <location>
        <begin position="76"/>
        <end position="94"/>
    </location>
</feature>
<keyword evidence="4" id="KW-1185">Reference proteome</keyword>
<feature type="compositionally biased region" description="Acidic residues" evidence="2">
    <location>
        <begin position="677"/>
        <end position="688"/>
    </location>
</feature>
<feature type="compositionally biased region" description="Basic and acidic residues" evidence="2">
    <location>
        <begin position="187"/>
        <end position="199"/>
    </location>
</feature>
<evidence type="ECO:0000313" key="3">
    <source>
        <dbReference type="EMBL" id="KAK7204694.1"/>
    </source>
</evidence>
<dbReference type="RefSeq" id="XP_064767727.1">
    <property type="nucleotide sequence ID" value="XM_064912844.1"/>
</dbReference>
<accession>A0ABR1F4E8</accession>
<reference evidence="3 4" key="1">
    <citation type="submission" date="2024-03" db="EMBL/GenBank/DDBJ databases">
        <title>Genome-scale model development and genomic sequencing of the oleaginous clade Lipomyces.</title>
        <authorList>
            <consortium name="Lawrence Berkeley National Laboratory"/>
            <person name="Czajka J.J."/>
            <person name="Han Y."/>
            <person name="Kim J."/>
            <person name="Mondo S.J."/>
            <person name="Hofstad B.A."/>
            <person name="Robles A."/>
            <person name="Haridas S."/>
            <person name="Riley R."/>
            <person name="LaButti K."/>
            <person name="Pangilinan J."/>
            <person name="Andreopoulos W."/>
            <person name="Lipzen A."/>
            <person name="Yan J."/>
            <person name="Wang M."/>
            <person name="Ng V."/>
            <person name="Grigoriev I.V."/>
            <person name="Spatafora J.W."/>
            <person name="Magnuson J.K."/>
            <person name="Baker S.E."/>
            <person name="Pomraning K.R."/>
        </authorList>
    </citation>
    <scope>NUCLEOTIDE SEQUENCE [LARGE SCALE GENOMIC DNA]</scope>
    <source>
        <strain evidence="3 4">Phaff 52-87</strain>
    </source>
</reference>
<feature type="compositionally biased region" description="Low complexity" evidence="2">
    <location>
        <begin position="142"/>
        <end position="160"/>
    </location>
</feature>
<protein>
    <recommendedName>
        <fullName evidence="5">WHIM1 domain-containing protein</fullName>
    </recommendedName>
</protein>
<evidence type="ECO:0000313" key="4">
    <source>
        <dbReference type="Proteomes" id="UP001498771"/>
    </source>
</evidence>
<feature type="compositionally biased region" description="Acidic residues" evidence="2">
    <location>
        <begin position="381"/>
        <end position="391"/>
    </location>
</feature>
<feature type="region of interest" description="Disordered" evidence="2">
    <location>
        <begin position="358"/>
        <end position="411"/>
    </location>
</feature>
<feature type="region of interest" description="Disordered" evidence="2">
    <location>
        <begin position="32"/>
        <end position="205"/>
    </location>
</feature>
<feature type="compositionally biased region" description="Low complexity" evidence="2">
    <location>
        <begin position="32"/>
        <end position="44"/>
    </location>
</feature>
<evidence type="ECO:0000256" key="1">
    <source>
        <dbReference type="SAM" id="Coils"/>
    </source>
</evidence>
<feature type="compositionally biased region" description="Low complexity" evidence="2">
    <location>
        <begin position="167"/>
        <end position="176"/>
    </location>
</feature>
<evidence type="ECO:0008006" key="5">
    <source>
        <dbReference type="Google" id="ProtNLM"/>
    </source>
</evidence>
<feature type="region of interest" description="Disordered" evidence="2">
    <location>
        <begin position="565"/>
        <end position="591"/>
    </location>
</feature>
<dbReference type="EMBL" id="JBBJBU010000007">
    <property type="protein sequence ID" value="KAK7204694.1"/>
    <property type="molecule type" value="Genomic_DNA"/>
</dbReference>
<feature type="coiled-coil region" evidence="1">
    <location>
        <begin position="447"/>
        <end position="507"/>
    </location>
</feature>
<dbReference type="GeneID" id="90038356"/>